<dbReference type="AlphaFoldDB" id="A0AAW1PN60"/>
<accession>A0AAW1PN60</accession>
<protein>
    <submittedName>
        <fullName evidence="2">Uncharacterized protein</fullName>
    </submittedName>
</protein>
<feature type="region of interest" description="Disordered" evidence="1">
    <location>
        <begin position="24"/>
        <end position="78"/>
    </location>
</feature>
<comment type="caution">
    <text evidence="2">The sequence shown here is derived from an EMBL/GenBank/DDBJ whole genome shotgun (WGS) entry which is preliminary data.</text>
</comment>
<gene>
    <name evidence="2" type="ORF">WJX72_008038</name>
</gene>
<proteinExistence type="predicted"/>
<evidence type="ECO:0000313" key="3">
    <source>
        <dbReference type="Proteomes" id="UP001489004"/>
    </source>
</evidence>
<evidence type="ECO:0000313" key="2">
    <source>
        <dbReference type="EMBL" id="KAK9810287.1"/>
    </source>
</evidence>
<dbReference type="EMBL" id="JALJOR010000010">
    <property type="protein sequence ID" value="KAK9810287.1"/>
    <property type="molecule type" value="Genomic_DNA"/>
</dbReference>
<dbReference type="Proteomes" id="UP001489004">
    <property type="component" value="Unassembled WGS sequence"/>
</dbReference>
<keyword evidence="3" id="KW-1185">Reference proteome</keyword>
<organism evidence="2 3">
    <name type="scientific">[Myrmecia] bisecta</name>
    <dbReference type="NCBI Taxonomy" id="41462"/>
    <lineage>
        <taxon>Eukaryota</taxon>
        <taxon>Viridiplantae</taxon>
        <taxon>Chlorophyta</taxon>
        <taxon>core chlorophytes</taxon>
        <taxon>Trebouxiophyceae</taxon>
        <taxon>Trebouxiales</taxon>
        <taxon>Trebouxiaceae</taxon>
        <taxon>Myrmecia</taxon>
    </lineage>
</organism>
<sequence length="111" mass="12191">MALLMHEGHALVVTLAEEIATGKGDNVSAVAEGVTKRKDHAPAKKRKRQKRTGAQPSEALSPARKQELSHVSQEDPEARWKLSVRSAISRHPEFVKTDKRVGGCAVYRLQA</sequence>
<reference evidence="2 3" key="1">
    <citation type="journal article" date="2024" name="Nat. Commun.">
        <title>Phylogenomics reveals the evolutionary origins of lichenization in chlorophyte algae.</title>
        <authorList>
            <person name="Puginier C."/>
            <person name="Libourel C."/>
            <person name="Otte J."/>
            <person name="Skaloud P."/>
            <person name="Haon M."/>
            <person name="Grisel S."/>
            <person name="Petersen M."/>
            <person name="Berrin J.G."/>
            <person name="Delaux P.M."/>
            <person name="Dal Grande F."/>
            <person name="Keller J."/>
        </authorList>
    </citation>
    <scope>NUCLEOTIDE SEQUENCE [LARGE SCALE GENOMIC DNA]</scope>
    <source>
        <strain evidence="2 3">SAG 2043</strain>
    </source>
</reference>
<name>A0AAW1PN60_9CHLO</name>
<feature type="compositionally biased region" description="Basic and acidic residues" evidence="1">
    <location>
        <begin position="64"/>
        <end position="78"/>
    </location>
</feature>
<evidence type="ECO:0000256" key="1">
    <source>
        <dbReference type="SAM" id="MobiDB-lite"/>
    </source>
</evidence>